<dbReference type="PROSITE" id="PS51372">
    <property type="entry name" value="PRD_2"/>
    <property type="match status" value="2"/>
</dbReference>
<gene>
    <name evidence="3" type="ORF">FYJ51_09930</name>
</gene>
<dbReference type="Pfam" id="PF03123">
    <property type="entry name" value="CAT_RBD"/>
    <property type="match status" value="1"/>
</dbReference>
<dbReference type="EMBL" id="VUMN01000025">
    <property type="protein sequence ID" value="MSS59213.1"/>
    <property type="molecule type" value="Genomic_DNA"/>
</dbReference>
<keyword evidence="4" id="KW-1185">Reference proteome</keyword>
<protein>
    <submittedName>
        <fullName evidence="3">PRD domain-containing protein</fullName>
    </submittedName>
</protein>
<proteinExistence type="predicted"/>
<dbReference type="InterPro" id="IPR050661">
    <property type="entry name" value="BglG_antiterminators"/>
</dbReference>
<dbReference type="Gene3D" id="1.10.1790.10">
    <property type="entry name" value="PRD domain"/>
    <property type="match status" value="2"/>
</dbReference>
<dbReference type="SUPFAM" id="SSF50151">
    <property type="entry name" value="SacY-like RNA-binding domain"/>
    <property type="match status" value="1"/>
</dbReference>
<dbReference type="GO" id="GO:0006355">
    <property type="term" value="P:regulation of DNA-templated transcription"/>
    <property type="evidence" value="ECO:0007669"/>
    <property type="project" value="InterPro"/>
</dbReference>
<evidence type="ECO:0000313" key="4">
    <source>
        <dbReference type="Proteomes" id="UP000461880"/>
    </source>
</evidence>
<dbReference type="InterPro" id="IPR011608">
    <property type="entry name" value="PRD"/>
</dbReference>
<dbReference type="SUPFAM" id="SSF63520">
    <property type="entry name" value="PTS-regulatory domain, PRD"/>
    <property type="match status" value="2"/>
</dbReference>
<sequence length="284" mass="32277">MLRLVKMFNNNVALADDGNEELIVMGRGIAFQKKPGDVLDETKVEKRFSEVSGSGAEHLSTLLGTVPPEVLELSEKIISDAEQELQVSFDPAIHVGLTDHICEALNRCRNGQKLHNVLLHEIAKFYPKEFAAARHALETIYLTTFVQMEDDEAGFIAMHFVNSEHSGEPLNETIQISKITEDILKIVELTYRIKLDPDSLNWTRFITHIQYFARRLLASDIIQGNPDDDLLYAQVRKQYPKAYECALKIKEYIEKVYGVTITNEEMTYFMIHINRAAGRSDSGM</sequence>
<organism evidence="3 4">
    <name type="scientific">Stecheria intestinalis</name>
    <dbReference type="NCBI Taxonomy" id="2606630"/>
    <lineage>
        <taxon>Bacteria</taxon>
        <taxon>Bacillati</taxon>
        <taxon>Bacillota</taxon>
        <taxon>Erysipelotrichia</taxon>
        <taxon>Erysipelotrichales</taxon>
        <taxon>Erysipelotrichaceae</taxon>
        <taxon>Stecheria</taxon>
    </lineage>
</organism>
<evidence type="ECO:0000313" key="3">
    <source>
        <dbReference type="EMBL" id="MSS59213.1"/>
    </source>
</evidence>
<dbReference type="InterPro" id="IPR036650">
    <property type="entry name" value="CAT_RNA-bd_dom_sf"/>
</dbReference>
<dbReference type="SMART" id="SM01061">
    <property type="entry name" value="CAT_RBD"/>
    <property type="match status" value="1"/>
</dbReference>
<dbReference type="InterPro" id="IPR004341">
    <property type="entry name" value="CAT_RNA-bd_dom"/>
</dbReference>
<dbReference type="RefSeq" id="WP_154505390.1">
    <property type="nucleotide sequence ID" value="NZ_VUMN01000025.1"/>
</dbReference>
<evidence type="ECO:0000259" key="2">
    <source>
        <dbReference type="PROSITE" id="PS51372"/>
    </source>
</evidence>
<dbReference type="PANTHER" id="PTHR30185:SF15">
    <property type="entry name" value="CRYPTIC BETA-GLUCOSIDE BGL OPERON ANTITERMINATOR"/>
    <property type="match status" value="1"/>
</dbReference>
<dbReference type="NCBIfam" id="NF046042">
    <property type="entry name" value="LicT"/>
    <property type="match status" value="1"/>
</dbReference>
<feature type="domain" description="PRD" evidence="2">
    <location>
        <begin position="65"/>
        <end position="170"/>
    </location>
</feature>
<dbReference type="AlphaFoldDB" id="A0A7X2NU76"/>
<dbReference type="GO" id="GO:0003723">
    <property type="term" value="F:RNA binding"/>
    <property type="evidence" value="ECO:0007669"/>
    <property type="project" value="InterPro"/>
</dbReference>
<dbReference type="Pfam" id="PF00874">
    <property type="entry name" value="PRD"/>
    <property type="match status" value="2"/>
</dbReference>
<comment type="caution">
    <text evidence="3">The sequence shown here is derived from an EMBL/GenBank/DDBJ whole genome shotgun (WGS) entry which is preliminary data.</text>
</comment>
<name>A0A7X2NU76_9FIRM</name>
<dbReference type="PANTHER" id="PTHR30185">
    <property type="entry name" value="CRYPTIC BETA-GLUCOSIDE BGL OPERON ANTITERMINATOR"/>
    <property type="match status" value="1"/>
</dbReference>
<dbReference type="Proteomes" id="UP000461880">
    <property type="component" value="Unassembled WGS sequence"/>
</dbReference>
<reference evidence="3 4" key="1">
    <citation type="submission" date="2019-08" db="EMBL/GenBank/DDBJ databases">
        <title>In-depth cultivation of the pig gut microbiome towards novel bacterial diversity and tailored functional studies.</title>
        <authorList>
            <person name="Wylensek D."/>
            <person name="Hitch T.C.A."/>
            <person name="Clavel T."/>
        </authorList>
    </citation>
    <scope>NUCLEOTIDE SEQUENCE [LARGE SCALE GENOMIC DNA]</scope>
    <source>
        <strain evidence="3 4">Oil+RF-744-GAM-WT-6</strain>
    </source>
</reference>
<feature type="domain" description="PRD" evidence="2">
    <location>
        <begin position="171"/>
        <end position="283"/>
    </location>
</feature>
<evidence type="ECO:0000256" key="1">
    <source>
        <dbReference type="ARBA" id="ARBA00022737"/>
    </source>
</evidence>
<dbReference type="Gene3D" id="2.30.24.10">
    <property type="entry name" value="CAT RNA-binding domain"/>
    <property type="match status" value="1"/>
</dbReference>
<keyword evidence="1" id="KW-0677">Repeat</keyword>
<dbReference type="InterPro" id="IPR036634">
    <property type="entry name" value="PRD_sf"/>
</dbReference>
<accession>A0A7X2NU76</accession>